<feature type="domain" description="BON" evidence="2">
    <location>
        <begin position="78"/>
        <end position="146"/>
    </location>
</feature>
<dbReference type="InterPro" id="IPR051686">
    <property type="entry name" value="Lipoprotein_DolP"/>
</dbReference>
<name>A0A6B3SNR3_9BURK</name>
<gene>
    <name evidence="3" type="ORF">G3574_14825</name>
</gene>
<comment type="caution">
    <text evidence="3">The sequence shown here is derived from an EMBL/GenBank/DDBJ whole genome shotgun (WGS) entry which is preliminary data.</text>
</comment>
<dbReference type="Gene3D" id="3.30.1340.30">
    <property type="match status" value="3"/>
</dbReference>
<dbReference type="AlphaFoldDB" id="A0A6B3SNR3"/>
<dbReference type="PANTHER" id="PTHR34606">
    <property type="entry name" value="BON DOMAIN-CONTAINING PROTEIN"/>
    <property type="match status" value="1"/>
</dbReference>
<protein>
    <submittedName>
        <fullName evidence="3">BON domain-containing protein</fullName>
    </submittedName>
</protein>
<evidence type="ECO:0000313" key="3">
    <source>
        <dbReference type="EMBL" id="NEX62361.1"/>
    </source>
</evidence>
<feature type="domain" description="BON" evidence="2">
    <location>
        <begin position="149"/>
        <end position="217"/>
    </location>
</feature>
<keyword evidence="1" id="KW-0732">Signal</keyword>
<dbReference type="InterPro" id="IPR007055">
    <property type="entry name" value="BON_dom"/>
</dbReference>
<dbReference type="PANTHER" id="PTHR34606:SF4">
    <property type="entry name" value="OUTER MEMBRANE LIPOPROTEIN DOLP"/>
    <property type="match status" value="1"/>
</dbReference>
<evidence type="ECO:0000256" key="1">
    <source>
        <dbReference type="ARBA" id="ARBA00022729"/>
    </source>
</evidence>
<feature type="domain" description="BON" evidence="2">
    <location>
        <begin position="3"/>
        <end position="71"/>
    </location>
</feature>
<dbReference type="InterPro" id="IPR014004">
    <property type="entry name" value="Transpt-assoc_nodulatn_dom_bac"/>
</dbReference>
<dbReference type="Pfam" id="PF04972">
    <property type="entry name" value="BON"/>
    <property type="match status" value="3"/>
</dbReference>
<sequence>MKTDLQLREDVLEELEWDPLVDAADVGVEVRNGVVTLSGHLDSFAEKIAARRAVERVAGVKGIALEVDVRLPGQDTRSDTDIAVAARTALEQDALLPRDAVTVLVEAGRVTLSGRVGGDHLRRVAERDVRNLRGVRDVKNDIVVHPVVAPRNIRARIESALQRRAHAEAKAITVSVKEDEVTLTGTVPSLEERSAAVHAAWCAPGVTKVVNHIVIGP</sequence>
<reference evidence="3 4" key="1">
    <citation type="submission" date="2020-02" db="EMBL/GenBank/DDBJ databases">
        <authorList>
            <person name="Kim M.K."/>
        </authorList>
    </citation>
    <scope>NUCLEOTIDE SEQUENCE [LARGE SCALE GENOMIC DNA]</scope>
    <source>
        <strain evidence="3 4">17J57-3</strain>
    </source>
</reference>
<dbReference type="RefSeq" id="WP_163964503.1">
    <property type="nucleotide sequence ID" value="NZ_JAAIVB010000048.1"/>
</dbReference>
<evidence type="ECO:0000259" key="2">
    <source>
        <dbReference type="PROSITE" id="PS50914"/>
    </source>
</evidence>
<keyword evidence="4" id="KW-1185">Reference proteome</keyword>
<accession>A0A6B3SNR3</accession>
<evidence type="ECO:0000313" key="4">
    <source>
        <dbReference type="Proteomes" id="UP000482155"/>
    </source>
</evidence>
<dbReference type="Proteomes" id="UP000482155">
    <property type="component" value="Unassembled WGS sequence"/>
</dbReference>
<proteinExistence type="predicted"/>
<dbReference type="SMART" id="SM00749">
    <property type="entry name" value="BON"/>
    <property type="match status" value="3"/>
</dbReference>
<dbReference type="PROSITE" id="PS50914">
    <property type="entry name" value="BON"/>
    <property type="match status" value="3"/>
</dbReference>
<organism evidence="3 4">
    <name type="scientific">Noviherbaspirillum galbum</name>
    <dbReference type="NCBI Taxonomy" id="2709383"/>
    <lineage>
        <taxon>Bacteria</taxon>
        <taxon>Pseudomonadati</taxon>
        <taxon>Pseudomonadota</taxon>
        <taxon>Betaproteobacteria</taxon>
        <taxon>Burkholderiales</taxon>
        <taxon>Oxalobacteraceae</taxon>
        <taxon>Noviherbaspirillum</taxon>
    </lineage>
</organism>
<dbReference type="EMBL" id="JAAIVB010000048">
    <property type="protein sequence ID" value="NEX62361.1"/>
    <property type="molecule type" value="Genomic_DNA"/>
</dbReference>